<dbReference type="Proteomes" id="UP000092596">
    <property type="component" value="Chromosome"/>
</dbReference>
<protein>
    <submittedName>
        <fullName evidence="1">Uncharacterized protein</fullName>
    </submittedName>
</protein>
<name>A0A1B0ZG50_9MICO</name>
<evidence type="ECO:0000313" key="1">
    <source>
        <dbReference type="EMBL" id="ANP26920.1"/>
    </source>
</evidence>
<proteinExistence type="predicted"/>
<evidence type="ECO:0000313" key="2">
    <source>
        <dbReference type="Proteomes" id="UP000092596"/>
    </source>
</evidence>
<dbReference type="EMBL" id="CP012117">
    <property type="protein sequence ID" value="ANP26920.1"/>
    <property type="molecule type" value="Genomic_DNA"/>
</dbReference>
<gene>
    <name evidence="1" type="ORF">DAD186_03630</name>
</gene>
<dbReference type="AlphaFoldDB" id="A0A1B0ZG50"/>
<sequence length="61" mass="6541">MARDSTCFARVIETQRSCSPLSLSQVSAGQALACAGALGTLRVRFAKNTPRSSKKLKKRGE</sequence>
<organism evidence="1 2">
    <name type="scientific">Dermabacter vaginalis</name>
    <dbReference type="NCBI Taxonomy" id="1630135"/>
    <lineage>
        <taxon>Bacteria</taxon>
        <taxon>Bacillati</taxon>
        <taxon>Actinomycetota</taxon>
        <taxon>Actinomycetes</taxon>
        <taxon>Micrococcales</taxon>
        <taxon>Dermabacteraceae</taxon>
        <taxon>Dermabacter</taxon>
    </lineage>
</organism>
<dbReference type="KEGG" id="dva:DAD186_03630"/>
<accession>A0A1B0ZG50</accession>
<reference evidence="1 2" key="1">
    <citation type="submission" date="2015-06" db="EMBL/GenBank/DDBJ databases">
        <title>Investigation of pathophysiology for high-risk pregnancy and development of treatment modality based on it.</title>
        <authorList>
            <person name="Kim B.-C."/>
            <person name="Lim S."/>
        </authorList>
    </citation>
    <scope>NUCLEOTIDE SEQUENCE [LARGE SCALE GENOMIC DNA]</scope>
    <source>
        <strain evidence="1 2">AD1-86</strain>
    </source>
</reference>